<sequence>MRKFIIGCLLAIVAMASLTGCYQRVEPGNVGIIVNRLGDDKGVDQQVKGVGRYWIGWNEDLYTFPTFKQMKTYDDKFYFQLSDGTQIGHQLAISYKVNPTKVATIFQTYRKGVDEITDQDLRQRIADILNRQGNLINTDKFIDGGKSRLLDSVADAVKKEMEPVGIDIMAISWVGAPEYPDNVKRAINAKVEATQKTLQREQEVQQRIAEANMAREQAKGEADAVVLKAKAEADAIKLRGDALRENPGVMELEAINKWNGVLPTTMIPGAATPFVPVK</sequence>
<evidence type="ECO:0000313" key="2">
    <source>
        <dbReference type="EMBL" id="UEN68827.1"/>
    </source>
</evidence>
<name>A0AAE8YF57_9CAUD</name>
<feature type="domain" description="Band 7" evidence="1">
    <location>
        <begin position="24"/>
        <end position="206"/>
    </location>
</feature>
<organism evidence="2 3">
    <name type="scientific">Shigella virus Moo19</name>
    <dbReference type="NCBI Taxonomy" id="2886042"/>
    <lineage>
        <taxon>Viruses</taxon>
        <taxon>Duplodnaviria</taxon>
        <taxon>Heunggongvirae</taxon>
        <taxon>Uroviricota</taxon>
        <taxon>Caudoviricetes</taxon>
        <taxon>Schitoviridae</taxon>
        <taxon>Enquatrovirinae</taxon>
        <taxon>Moovirus</taxon>
        <taxon>Moovirus moo</taxon>
    </lineage>
</organism>
<dbReference type="InterPro" id="IPR001107">
    <property type="entry name" value="Band_7"/>
</dbReference>
<dbReference type="PROSITE" id="PS51257">
    <property type="entry name" value="PROKAR_LIPOPROTEIN"/>
    <property type="match status" value="1"/>
</dbReference>
<accession>A0AAE8YF57</accession>
<dbReference type="Proteomes" id="UP000828350">
    <property type="component" value="Segment"/>
</dbReference>
<evidence type="ECO:0000313" key="3">
    <source>
        <dbReference type="Proteomes" id="UP000828350"/>
    </source>
</evidence>
<dbReference type="EMBL" id="MZ358387">
    <property type="protein sequence ID" value="UEN68827.1"/>
    <property type="molecule type" value="Genomic_DNA"/>
</dbReference>
<evidence type="ECO:0000259" key="1">
    <source>
        <dbReference type="Pfam" id="PF01145"/>
    </source>
</evidence>
<reference evidence="2" key="1">
    <citation type="submission" date="2021-06" db="EMBL/GenBank/DDBJ databases">
        <authorList>
            <person name="Tinney K.R."/>
            <person name="Subramanian S."/>
            <person name="Parent K.N."/>
        </authorList>
    </citation>
    <scope>NUCLEOTIDE SEQUENCE</scope>
</reference>
<dbReference type="PANTHER" id="PTHR42911">
    <property type="entry name" value="MODULATOR OF FTSH PROTEASE HFLC"/>
    <property type="match status" value="1"/>
</dbReference>
<proteinExistence type="predicted"/>
<gene>
    <name evidence="2" type="ORF">Moo19_gp31</name>
</gene>
<keyword evidence="3" id="KW-1185">Reference proteome</keyword>
<dbReference type="Pfam" id="PF01145">
    <property type="entry name" value="Band_7"/>
    <property type="match status" value="1"/>
</dbReference>
<protein>
    <submittedName>
        <fullName evidence="2">SPFH protein</fullName>
    </submittedName>
</protein>
<dbReference type="PANTHER" id="PTHR42911:SF1">
    <property type="entry name" value="MODULATOR OF FTSH PROTEASE HFLC"/>
    <property type="match status" value="1"/>
</dbReference>